<gene>
    <name evidence="2" type="ORF">CLODIP_2_CD08851</name>
</gene>
<sequence>MMIQNPNKNRLINTKSHRIEQPQHSAVAQPGTATAQHKTSAAASNRGFQPTIPGVFWDRLDSSAVGK</sequence>
<evidence type="ECO:0000256" key="1">
    <source>
        <dbReference type="SAM" id="MobiDB-lite"/>
    </source>
</evidence>
<dbReference type="AlphaFoldDB" id="A0A8S1BY06"/>
<evidence type="ECO:0000313" key="3">
    <source>
        <dbReference type="Proteomes" id="UP000494165"/>
    </source>
</evidence>
<organism evidence="2 3">
    <name type="scientific">Cloeon dipterum</name>
    <dbReference type="NCBI Taxonomy" id="197152"/>
    <lineage>
        <taxon>Eukaryota</taxon>
        <taxon>Metazoa</taxon>
        <taxon>Ecdysozoa</taxon>
        <taxon>Arthropoda</taxon>
        <taxon>Hexapoda</taxon>
        <taxon>Insecta</taxon>
        <taxon>Pterygota</taxon>
        <taxon>Palaeoptera</taxon>
        <taxon>Ephemeroptera</taxon>
        <taxon>Pisciforma</taxon>
        <taxon>Baetidae</taxon>
        <taxon>Cloeon</taxon>
    </lineage>
</organism>
<proteinExistence type="predicted"/>
<protein>
    <submittedName>
        <fullName evidence="2">Uncharacterized protein</fullName>
    </submittedName>
</protein>
<evidence type="ECO:0000313" key="2">
    <source>
        <dbReference type="EMBL" id="CAB3360521.1"/>
    </source>
</evidence>
<reference evidence="2 3" key="1">
    <citation type="submission" date="2020-04" db="EMBL/GenBank/DDBJ databases">
        <authorList>
            <person name="Alioto T."/>
            <person name="Alioto T."/>
            <person name="Gomez Garrido J."/>
        </authorList>
    </citation>
    <scope>NUCLEOTIDE SEQUENCE [LARGE SCALE GENOMIC DNA]</scope>
</reference>
<dbReference type="EMBL" id="CADEPI010000003">
    <property type="protein sequence ID" value="CAB3360521.1"/>
    <property type="molecule type" value="Genomic_DNA"/>
</dbReference>
<feature type="region of interest" description="Disordered" evidence="1">
    <location>
        <begin position="25"/>
        <end position="47"/>
    </location>
</feature>
<dbReference type="Proteomes" id="UP000494165">
    <property type="component" value="Unassembled WGS sequence"/>
</dbReference>
<accession>A0A8S1BY06</accession>
<comment type="caution">
    <text evidence="2">The sequence shown here is derived from an EMBL/GenBank/DDBJ whole genome shotgun (WGS) entry which is preliminary data.</text>
</comment>
<keyword evidence="3" id="KW-1185">Reference proteome</keyword>
<name>A0A8S1BY06_9INSE</name>